<keyword evidence="5 7" id="KW-1133">Transmembrane helix</keyword>
<dbReference type="SUPFAM" id="SSF161098">
    <property type="entry name" value="MetI-like"/>
    <property type="match status" value="1"/>
</dbReference>
<dbReference type="InterPro" id="IPR035906">
    <property type="entry name" value="MetI-like_sf"/>
</dbReference>
<evidence type="ECO:0000256" key="2">
    <source>
        <dbReference type="ARBA" id="ARBA00022448"/>
    </source>
</evidence>
<evidence type="ECO:0000256" key="4">
    <source>
        <dbReference type="ARBA" id="ARBA00022692"/>
    </source>
</evidence>
<dbReference type="Pfam" id="PF00528">
    <property type="entry name" value="BPD_transp_1"/>
    <property type="match status" value="1"/>
</dbReference>
<evidence type="ECO:0000313" key="10">
    <source>
        <dbReference type="Proteomes" id="UP001161094"/>
    </source>
</evidence>
<evidence type="ECO:0000256" key="6">
    <source>
        <dbReference type="ARBA" id="ARBA00023136"/>
    </source>
</evidence>
<comment type="caution">
    <text evidence="9">The sequence shown here is derived from an EMBL/GenBank/DDBJ whole genome shotgun (WGS) entry which is preliminary data.</text>
</comment>
<evidence type="ECO:0000256" key="3">
    <source>
        <dbReference type="ARBA" id="ARBA00022475"/>
    </source>
</evidence>
<evidence type="ECO:0000256" key="1">
    <source>
        <dbReference type="ARBA" id="ARBA00004651"/>
    </source>
</evidence>
<keyword evidence="4 7" id="KW-0812">Transmembrane</keyword>
<keyword evidence="3" id="KW-1003">Cell membrane</keyword>
<dbReference type="PANTHER" id="PTHR30151:SF20">
    <property type="entry name" value="ABC TRANSPORTER PERMEASE PROTEIN HI_0355-RELATED"/>
    <property type="match status" value="1"/>
</dbReference>
<comment type="subcellular location">
    <subcellularLocation>
        <location evidence="1 7">Cell membrane</location>
        <topology evidence="1 7">Multi-pass membrane protein</topology>
    </subcellularLocation>
</comment>
<evidence type="ECO:0000259" key="8">
    <source>
        <dbReference type="PROSITE" id="PS50928"/>
    </source>
</evidence>
<keyword evidence="6 7" id="KW-0472">Membrane</keyword>
<proteinExistence type="inferred from homology"/>
<dbReference type="Gene3D" id="1.10.3720.10">
    <property type="entry name" value="MetI-like"/>
    <property type="match status" value="1"/>
</dbReference>
<feature type="transmembrane region" description="Helical" evidence="7">
    <location>
        <begin position="96"/>
        <end position="119"/>
    </location>
</feature>
<keyword evidence="2 7" id="KW-0813">Transport</keyword>
<dbReference type="InterPro" id="IPR000515">
    <property type="entry name" value="MetI-like"/>
</dbReference>
<dbReference type="GO" id="GO:0055085">
    <property type="term" value="P:transmembrane transport"/>
    <property type="evidence" value="ECO:0007669"/>
    <property type="project" value="InterPro"/>
</dbReference>
<name>A0AA42LJ27_9BURK</name>
<evidence type="ECO:0000256" key="7">
    <source>
        <dbReference type="RuleBase" id="RU363032"/>
    </source>
</evidence>
<feature type="transmembrane region" description="Helical" evidence="7">
    <location>
        <begin position="139"/>
        <end position="165"/>
    </location>
</feature>
<evidence type="ECO:0000256" key="5">
    <source>
        <dbReference type="ARBA" id="ARBA00022989"/>
    </source>
</evidence>
<dbReference type="Proteomes" id="UP001161094">
    <property type="component" value="Unassembled WGS sequence"/>
</dbReference>
<comment type="similarity">
    <text evidence="7">Belongs to the binding-protein-dependent transport system permease family.</text>
</comment>
<feature type="domain" description="ABC transmembrane type-1" evidence="8">
    <location>
        <begin position="88"/>
        <end position="272"/>
    </location>
</feature>
<gene>
    <name evidence="9" type="ORF">N5D93_13035</name>
</gene>
<feature type="transmembrane region" description="Helical" evidence="7">
    <location>
        <begin position="60"/>
        <end position="84"/>
    </location>
</feature>
<feature type="transmembrane region" description="Helical" evidence="7">
    <location>
        <begin position="207"/>
        <end position="229"/>
    </location>
</feature>
<accession>A0AA42LJ27</accession>
<sequence length="283" mass="29462">MKPTAIKAASQAADNAAAKAADPAIPQAAPQATIKPRLLALALLVLLLAVWEITVRQVGISALVLPAPSAVAKTLWTSLATGYLWPHIGATLAEMLLGLAIGGAAGLGIGVALAESALLDRVLKPYVIVSQVVPKLALAPLFVLWFGFGMAPTVVMTALICFFPLMENTLTALRQVDPNRLQLFRMLGASRTQTLLRLKLPAGLPGILAGLRVALVLALVGAVVGEFIGASRGLGAVIIAAQGMMDTPLMFAALTAIAVIGLLGYQATLLLERRLLRPYADQS</sequence>
<dbReference type="RefSeq" id="WP_259250815.1">
    <property type="nucleotide sequence ID" value="NZ_JAOCDZ010000008.1"/>
</dbReference>
<dbReference type="PROSITE" id="PS50928">
    <property type="entry name" value="ABC_TM1"/>
    <property type="match status" value="1"/>
</dbReference>
<dbReference type="CDD" id="cd06261">
    <property type="entry name" value="TM_PBP2"/>
    <property type="match status" value="1"/>
</dbReference>
<reference evidence="9" key="1">
    <citation type="submission" date="2022-09" db="EMBL/GenBank/DDBJ databases">
        <title>Intensive care unit water sources are persistently colonized with multi-drug resistant bacteria and are the site of extensive horizontal gene transfer of antibiotic resistance genes.</title>
        <authorList>
            <person name="Diorio-Toth L."/>
        </authorList>
    </citation>
    <scope>NUCLEOTIDE SEQUENCE</scope>
    <source>
        <strain evidence="9">GD03843</strain>
    </source>
</reference>
<feature type="transmembrane region" description="Helical" evidence="7">
    <location>
        <begin position="249"/>
        <end position="271"/>
    </location>
</feature>
<feature type="transmembrane region" description="Helical" evidence="7">
    <location>
        <begin position="38"/>
        <end position="54"/>
    </location>
</feature>
<dbReference type="EMBL" id="JAOCDZ010000008">
    <property type="protein sequence ID" value="MDH0736738.1"/>
    <property type="molecule type" value="Genomic_DNA"/>
</dbReference>
<evidence type="ECO:0000313" key="9">
    <source>
        <dbReference type="EMBL" id="MDH0736738.1"/>
    </source>
</evidence>
<dbReference type="PANTHER" id="PTHR30151">
    <property type="entry name" value="ALKANE SULFONATE ABC TRANSPORTER-RELATED, MEMBRANE SUBUNIT"/>
    <property type="match status" value="1"/>
</dbReference>
<protein>
    <submittedName>
        <fullName evidence="9">ABC transporter permease</fullName>
    </submittedName>
</protein>
<dbReference type="GO" id="GO:0005886">
    <property type="term" value="C:plasma membrane"/>
    <property type="evidence" value="ECO:0007669"/>
    <property type="project" value="UniProtKB-SubCell"/>
</dbReference>
<dbReference type="AlphaFoldDB" id="A0AA42LJ27"/>
<organism evidence="9 10">
    <name type="scientific">Achromobacter spanius</name>
    <dbReference type="NCBI Taxonomy" id="217203"/>
    <lineage>
        <taxon>Bacteria</taxon>
        <taxon>Pseudomonadati</taxon>
        <taxon>Pseudomonadota</taxon>
        <taxon>Betaproteobacteria</taxon>
        <taxon>Burkholderiales</taxon>
        <taxon>Alcaligenaceae</taxon>
        <taxon>Achromobacter</taxon>
    </lineage>
</organism>